<dbReference type="InterPro" id="IPR045179">
    <property type="entry name" value="YgfZ/GcvT"/>
</dbReference>
<dbReference type="SUPFAM" id="SSF101790">
    <property type="entry name" value="Aminomethyltransferase beta-barrel domain"/>
    <property type="match status" value="1"/>
</dbReference>
<dbReference type="InterPro" id="IPR029043">
    <property type="entry name" value="GcvT/YgfZ_C"/>
</dbReference>
<dbReference type="NCBIfam" id="TIGR03317">
    <property type="entry name" value="ygfZ_signature"/>
    <property type="match status" value="1"/>
</dbReference>
<dbReference type="InterPro" id="IPR006222">
    <property type="entry name" value="GCVT_N"/>
</dbReference>
<comment type="caution">
    <text evidence="3">The sequence shown here is derived from an EMBL/GenBank/DDBJ whole genome shotgun (WGS) entry which is preliminary data.</text>
</comment>
<dbReference type="GO" id="GO:0016226">
    <property type="term" value="P:iron-sulfur cluster assembly"/>
    <property type="evidence" value="ECO:0007669"/>
    <property type="project" value="TreeGrafter"/>
</dbReference>
<dbReference type="RefSeq" id="WP_183665871.1">
    <property type="nucleotide sequence ID" value="NZ_BAAARH010000008.1"/>
</dbReference>
<keyword evidence="1" id="KW-0809">Transit peptide</keyword>
<name>A0A7W8TX06_9MICC</name>
<dbReference type="PANTHER" id="PTHR22602:SF0">
    <property type="entry name" value="TRANSFERASE CAF17, MITOCHONDRIAL-RELATED"/>
    <property type="match status" value="1"/>
</dbReference>
<proteinExistence type="predicted"/>
<dbReference type="PIRSF" id="PIRSF006487">
    <property type="entry name" value="GcvT"/>
    <property type="match status" value="1"/>
</dbReference>
<reference evidence="3 4" key="1">
    <citation type="submission" date="2020-08" db="EMBL/GenBank/DDBJ databases">
        <title>Sequencing the genomes of 1000 actinobacteria strains.</title>
        <authorList>
            <person name="Klenk H.-P."/>
        </authorList>
    </citation>
    <scope>NUCLEOTIDE SEQUENCE [LARGE SCALE GENOMIC DNA]</scope>
    <source>
        <strain evidence="3 4">DSM 105783</strain>
    </source>
</reference>
<accession>A0A7W8TX06</accession>
<evidence type="ECO:0000256" key="1">
    <source>
        <dbReference type="ARBA" id="ARBA00022946"/>
    </source>
</evidence>
<organism evidence="3 4">
    <name type="scientific">Neomicrococcus aestuarii</name>
    <dbReference type="NCBI Taxonomy" id="556325"/>
    <lineage>
        <taxon>Bacteria</taxon>
        <taxon>Bacillati</taxon>
        <taxon>Actinomycetota</taxon>
        <taxon>Actinomycetes</taxon>
        <taxon>Micrococcales</taxon>
        <taxon>Micrococcaceae</taxon>
        <taxon>Neomicrococcus</taxon>
    </lineage>
</organism>
<evidence type="ECO:0000313" key="3">
    <source>
        <dbReference type="EMBL" id="MBB5513523.1"/>
    </source>
</evidence>
<sequence length="363" mass="38977">MTYSSQLLQRPGAVAGTGLDAGVALHYGAPLPEQRSLDRGLAVTDLSHLGVVRVSGQDRGRLLHSLASQALNSLREGDSTRALFLTIQGRIDFDAKVLETEDATFLITERESAQGLADFLSSMRFMMRVEVTNETDEWAVLGARKPLVENALTWTDPWPHVGAGGFAYSGAEHPAEDTTWVEQLIPLAEFDATVDELVSRGIKLSGSMASEALRIADWKPRFGAETDEKTIPHELDLLRTSVHLAKGCYKGQETIARVHNLGHPPRRLVFLHLDGSEHTLPAPGSDVQLGGRSVGKVTTSALHYEAGPIALAVIKRAVDPESTLDVLDGSGATSPATQEVIVATDAGQVVGRAKGFIKPPSRT</sequence>
<feature type="domain" description="GCVT N-terminal" evidence="2">
    <location>
        <begin position="33"/>
        <end position="143"/>
    </location>
</feature>
<evidence type="ECO:0000259" key="2">
    <source>
        <dbReference type="Pfam" id="PF01571"/>
    </source>
</evidence>
<gene>
    <name evidence="3" type="ORF">HD598_002210</name>
</gene>
<dbReference type="AlphaFoldDB" id="A0A7W8TX06"/>
<protein>
    <recommendedName>
        <fullName evidence="2">GCVT N-terminal domain-containing protein</fullName>
    </recommendedName>
</protein>
<evidence type="ECO:0000313" key="4">
    <source>
        <dbReference type="Proteomes" id="UP000580797"/>
    </source>
</evidence>
<dbReference type="InterPro" id="IPR017703">
    <property type="entry name" value="YgfZ/GCV_T_CS"/>
</dbReference>
<dbReference type="PANTHER" id="PTHR22602">
    <property type="entry name" value="TRANSFERASE CAF17, MITOCHONDRIAL-RELATED"/>
    <property type="match status" value="1"/>
</dbReference>
<dbReference type="Pfam" id="PF01571">
    <property type="entry name" value="GCV_T"/>
    <property type="match status" value="1"/>
</dbReference>
<dbReference type="SUPFAM" id="SSF103025">
    <property type="entry name" value="Folate-binding domain"/>
    <property type="match status" value="1"/>
</dbReference>
<dbReference type="InterPro" id="IPR027266">
    <property type="entry name" value="TrmE/GcvT-like"/>
</dbReference>
<dbReference type="Gene3D" id="3.30.1360.120">
    <property type="entry name" value="Probable tRNA modification gtpase trme, domain 1"/>
    <property type="match status" value="1"/>
</dbReference>
<dbReference type="EMBL" id="JACHDR010000001">
    <property type="protein sequence ID" value="MBB5513523.1"/>
    <property type="molecule type" value="Genomic_DNA"/>
</dbReference>
<dbReference type="Proteomes" id="UP000580797">
    <property type="component" value="Unassembled WGS sequence"/>
</dbReference>